<evidence type="ECO:0000313" key="6">
    <source>
        <dbReference type="EMBL" id="THZ52564.1"/>
    </source>
</evidence>
<dbReference type="EMBL" id="QZAN01000023">
    <property type="protein sequence ID" value="THW64068.1"/>
    <property type="molecule type" value="Genomic_DNA"/>
</dbReference>
<dbReference type="Proteomes" id="UP000310121">
    <property type="component" value="Unassembled WGS sequence"/>
</dbReference>
<proteinExistence type="predicted"/>
<evidence type="ECO:0000313" key="4">
    <source>
        <dbReference type="EMBL" id="THW64068.1"/>
    </source>
</evidence>
<feature type="region of interest" description="Disordered" evidence="1">
    <location>
        <begin position="175"/>
        <end position="365"/>
    </location>
</feature>
<dbReference type="Proteomes" id="UP000310374">
    <property type="component" value="Unassembled WGS sequence"/>
</dbReference>
<dbReference type="Pfam" id="PF08719">
    <property type="entry name" value="NADAR"/>
    <property type="match status" value="1"/>
</dbReference>
<accession>A0A4S9HYA7</accession>
<dbReference type="Gene3D" id="1.10.357.40">
    <property type="entry name" value="YbiA-like"/>
    <property type="match status" value="1"/>
</dbReference>
<dbReference type="EMBL" id="QZBN01000040">
    <property type="protein sequence ID" value="THZ52564.1"/>
    <property type="molecule type" value="Genomic_DNA"/>
</dbReference>
<protein>
    <submittedName>
        <fullName evidence="4">DUF1768-domain-containing protein</fullName>
    </submittedName>
</protein>
<feature type="compositionally biased region" description="Basic residues" evidence="1">
    <location>
        <begin position="283"/>
        <end position="299"/>
    </location>
</feature>
<evidence type="ECO:0000313" key="8">
    <source>
        <dbReference type="Proteomes" id="UP000310121"/>
    </source>
</evidence>
<evidence type="ECO:0000313" key="5">
    <source>
        <dbReference type="EMBL" id="THX34187.1"/>
    </source>
</evidence>
<name>A0A4S9HYA7_AURPU</name>
<dbReference type="EMBL" id="QZAM01000144">
    <property type="protein sequence ID" value="THW40503.1"/>
    <property type="molecule type" value="Genomic_DNA"/>
</dbReference>
<dbReference type="AlphaFoldDB" id="A0A4S9HYA7"/>
<feature type="compositionally biased region" description="Acidic residues" evidence="1">
    <location>
        <begin position="176"/>
        <end position="188"/>
    </location>
</feature>
<evidence type="ECO:0000313" key="9">
    <source>
        <dbReference type="Proteomes" id="UP000310374"/>
    </source>
</evidence>
<dbReference type="InterPro" id="IPR037238">
    <property type="entry name" value="YbiA-like_sf"/>
</dbReference>
<dbReference type="CDD" id="cd15457">
    <property type="entry name" value="NADAR"/>
    <property type="match status" value="1"/>
</dbReference>
<dbReference type="EMBL" id="QZAT01000006">
    <property type="protein sequence ID" value="THX34187.1"/>
    <property type="molecule type" value="Genomic_DNA"/>
</dbReference>
<evidence type="ECO:0000313" key="3">
    <source>
        <dbReference type="EMBL" id="THW40503.1"/>
    </source>
</evidence>
<dbReference type="Proteomes" id="UP000310421">
    <property type="component" value="Unassembled WGS sequence"/>
</dbReference>
<gene>
    <name evidence="6" type="ORF">D6C90_01036</name>
    <name evidence="5" type="ORF">D6D12_00942</name>
    <name evidence="4" type="ORF">D6D20_03123</name>
    <name evidence="3" type="ORF">D6D21_06803</name>
</gene>
<evidence type="ECO:0000313" key="10">
    <source>
        <dbReference type="Proteomes" id="UP000310421"/>
    </source>
</evidence>
<reference evidence="7 8" key="1">
    <citation type="submission" date="2018-10" db="EMBL/GenBank/DDBJ databases">
        <title>Fifty Aureobasidium pullulans genomes reveal a recombining polyextremotolerant generalist.</title>
        <authorList>
            <person name="Gostincar C."/>
            <person name="Turk M."/>
            <person name="Zajc J."/>
            <person name="Gunde-Cimerman N."/>
        </authorList>
    </citation>
    <scope>NUCLEOTIDE SEQUENCE [LARGE SCALE GENOMIC DNA]</scope>
    <source>
        <strain evidence="5 9">EXF-10081</strain>
        <strain evidence="4 10">EXF-10751</strain>
        <strain evidence="3 7">EXF-10796</strain>
        <strain evidence="6 8">EXF-3844</strain>
    </source>
</reference>
<feature type="compositionally biased region" description="Acidic residues" evidence="1">
    <location>
        <begin position="342"/>
        <end position="353"/>
    </location>
</feature>
<evidence type="ECO:0000259" key="2">
    <source>
        <dbReference type="Pfam" id="PF08719"/>
    </source>
</evidence>
<organism evidence="4 10">
    <name type="scientific">Aureobasidium pullulans</name>
    <name type="common">Black yeast</name>
    <name type="synonym">Pullularia pullulans</name>
    <dbReference type="NCBI Taxonomy" id="5580"/>
    <lineage>
        <taxon>Eukaryota</taxon>
        <taxon>Fungi</taxon>
        <taxon>Dikarya</taxon>
        <taxon>Ascomycota</taxon>
        <taxon>Pezizomycotina</taxon>
        <taxon>Dothideomycetes</taxon>
        <taxon>Dothideomycetidae</taxon>
        <taxon>Dothideales</taxon>
        <taxon>Saccotheciaceae</taxon>
        <taxon>Aureobasidium</taxon>
    </lineage>
</organism>
<feature type="compositionally biased region" description="Basic residues" evidence="1">
    <location>
        <begin position="239"/>
        <end position="252"/>
    </location>
</feature>
<feature type="domain" description="NADAR" evidence="2">
    <location>
        <begin position="17"/>
        <end position="173"/>
    </location>
</feature>
<comment type="caution">
    <text evidence="4">The sequence shown here is derived from an EMBL/GenBank/DDBJ whole genome shotgun (WGS) entry which is preliminary data.</text>
</comment>
<dbReference type="NCBIfam" id="TIGR02464">
    <property type="entry name" value="ribofla_fusion"/>
    <property type="match status" value="1"/>
</dbReference>
<evidence type="ECO:0000313" key="7">
    <source>
        <dbReference type="Proteomes" id="UP000309076"/>
    </source>
</evidence>
<dbReference type="Proteomes" id="UP000309076">
    <property type="component" value="Unassembled WGS sequence"/>
</dbReference>
<dbReference type="InterPro" id="IPR012816">
    <property type="entry name" value="NADAR"/>
</dbReference>
<sequence length="386" mass="43350">MAPSKQNHVANDDEPVFFHGDKARPYGIFSQWHKCDFTDIKYPDVTFDCAEQYMMYGKAQVFDSPHIAAKILSAKSPKAQKALGREIEGFTDDVWNPARLGVVKRGSYLKFSQNEKLKKVLLETGDRDLVEASPKDRIWGIGYSAAAAKRTSRDRWGQNLLGIALMYARRKIRAEEAEEEQDEEEDIQPDTIKESIEQTADEEAEDRSESPPAIKKPATKKRKRNSSTAEEVEDDPKPKKTVPKKTPAKRLKPSPLSETLDSDDEDGKHNSITDDEAPEPPKQKKTAPKKTAPKKKLVKKILSPPSPKKAPESDDEDEDNVNKGLNQVLNMAKGLKAQTSNDNDDDDDEEEESPAVKKKAQKKANDDLLEMLTKKAMEDSIINGKY</sequence>
<evidence type="ECO:0000256" key="1">
    <source>
        <dbReference type="SAM" id="MobiDB-lite"/>
    </source>
</evidence>
<dbReference type="SUPFAM" id="SSF143990">
    <property type="entry name" value="YbiA-like"/>
    <property type="match status" value="1"/>
</dbReference>
<dbReference type="OrthoDB" id="206452at2759"/>